<dbReference type="NCBIfam" id="TIGR00133">
    <property type="entry name" value="gatB"/>
    <property type="match status" value="1"/>
</dbReference>
<dbReference type="InterPro" id="IPR023168">
    <property type="entry name" value="GatB_Yqey_C_2"/>
</dbReference>
<accession>A0A8X7NPI6</accession>
<dbReference type="SUPFAM" id="SSF55931">
    <property type="entry name" value="Glutamine synthetase/guanido kinase"/>
    <property type="match status" value="1"/>
</dbReference>
<keyword evidence="2 8" id="KW-0436">Ligase</keyword>
<organism evidence="10 11">
    <name type="scientific">Candida parapsilosis</name>
    <name type="common">Yeast</name>
    <dbReference type="NCBI Taxonomy" id="5480"/>
    <lineage>
        <taxon>Eukaryota</taxon>
        <taxon>Fungi</taxon>
        <taxon>Dikarya</taxon>
        <taxon>Ascomycota</taxon>
        <taxon>Saccharomycotina</taxon>
        <taxon>Pichiomycetes</taxon>
        <taxon>Debaryomycetaceae</taxon>
        <taxon>Candida/Lodderomyces clade</taxon>
        <taxon>Candida</taxon>
    </lineage>
</organism>
<dbReference type="InterPro" id="IPR004413">
    <property type="entry name" value="GatB"/>
</dbReference>
<dbReference type="PROSITE" id="PS01234">
    <property type="entry name" value="GATB"/>
    <property type="match status" value="1"/>
</dbReference>
<evidence type="ECO:0000313" key="10">
    <source>
        <dbReference type="EMBL" id="KAF6057205.1"/>
    </source>
</evidence>
<name>A0A8X7NPI6_CANPA</name>
<dbReference type="GO" id="GO:0030956">
    <property type="term" value="C:glutamyl-tRNA(Gln) amidotransferase complex"/>
    <property type="evidence" value="ECO:0007669"/>
    <property type="project" value="UniProtKB-UniRule"/>
</dbReference>
<keyword evidence="4 8" id="KW-0067">ATP-binding</keyword>
<comment type="catalytic activity">
    <reaction evidence="7 8">
        <text>L-glutamyl-tRNA(Gln) + L-glutamine + ATP + H2O = L-glutaminyl-tRNA(Gln) + L-glutamate + ADP + phosphate + H(+)</text>
        <dbReference type="Rhea" id="RHEA:17521"/>
        <dbReference type="Rhea" id="RHEA-COMP:9681"/>
        <dbReference type="Rhea" id="RHEA-COMP:9684"/>
        <dbReference type="ChEBI" id="CHEBI:15377"/>
        <dbReference type="ChEBI" id="CHEBI:15378"/>
        <dbReference type="ChEBI" id="CHEBI:29985"/>
        <dbReference type="ChEBI" id="CHEBI:30616"/>
        <dbReference type="ChEBI" id="CHEBI:43474"/>
        <dbReference type="ChEBI" id="CHEBI:58359"/>
        <dbReference type="ChEBI" id="CHEBI:78520"/>
        <dbReference type="ChEBI" id="CHEBI:78521"/>
        <dbReference type="ChEBI" id="CHEBI:456216"/>
    </reaction>
</comment>
<dbReference type="InterPro" id="IPR017959">
    <property type="entry name" value="Asn/Gln-tRNA_amidoTrfase_suB/E"/>
</dbReference>
<dbReference type="Pfam" id="PF02637">
    <property type="entry name" value="GatB_Yqey"/>
    <property type="match status" value="1"/>
</dbReference>
<dbReference type="PANTHER" id="PTHR11659:SF0">
    <property type="entry name" value="GLUTAMYL-TRNA(GLN) AMIDOTRANSFERASE SUBUNIT B, MITOCHONDRIAL"/>
    <property type="match status" value="1"/>
</dbReference>
<dbReference type="Proteomes" id="UP000590412">
    <property type="component" value="Unassembled WGS sequence"/>
</dbReference>
<dbReference type="InterPro" id="IPR003789">
    <property type="entry name" value="Asn/Gln_tRNA_amidoTrase-B-like"/>
</dbReference>
<dbReference type="EC" id="6.3.5.-" evidence="8"/>
<evidence type="ECO:0000256" key="2">
    <source>
        <dbReference type="ARBA" id="ARBA00022598"/>
    </source>
</evidence>
<evidence type="ECO:0000256" key="4">
    <source>
        <dbReference type="ARBA" id="ARBA00022840"/>
    </source>
</evidence>
<comment type="similarity">
    <text evidence="1 8">Belongs to the GatB/GatE family. GatB subfamily.</text>
</comment>
<evidence type="ECO:0000256" key="6">
    <source>
        <dbReference type="ARBA" id="ARBA00023128"/>
    </source>
</evidence>
<evidence type="ECO:0000256" key="3">
    <source>
        <dbReference type="ARBA" id="ARBA00022741"/>
    </source>
</evidence>
<dbReference type="Pfam" id="PF02934">
    <property type="entry name" value="GatB_N"/>
    <property type="match status" value="1"/>
</dbReference>
<keyword evidence="6 8" id="KW-0496">Mitochondrion</keyword>
<gene>
    <name evidence="8" type="primary">PET112</name>
    <name evidence="10" type="ORF">FOB60_001760</name>
</gene>
<dbReference type="SUPFAM" id="SSF89095">
    <property type="entry name" value="GatB/YqeY motif"/>
    <property type="match status" value="1"/>
</dbReference>
<evidence type="ECO:0000259" key="9">
    <source>
        <dbReference type="SMART" id="SM00845"/>
    </source>
</evidence>
<comment type="subunit">
    <text evidence="8">Subunit of the heterotrimeric GatFAB amidotransferase (AdT) complex, composed of A, B and F subunits.</text>
</comment>
<protein>
    <recommendedName>
        <fullName evidence="8">Glutamyl-tRNA(Gln) amidotransferase subunit B, mitochondrial</fullName>
        <shortName evidence="8">Glu-AdT subunit B</shortName>
        <ecNumber evidence="8">6.3.5.-</ecNumber>
    </recommendedName>
</protein>
<reference evidence="10" key="1">
    <citation type="submission" date="2020-03" db="EMBL/GenBank/DDBJ databases">
        <title>FDA dAtabase for Regulatory Grade micrObial Sequences (FDA-ARGOS): Supporting development and validation of Infectious Disease Dx tests.</title>
        <authorList>
            <person name="Campos J."/>
            <person name="Goldberg B."/>
            <person name="Tallon L."/>
            <person name="Sadzewicz L."/>
            <person name="Vavikolanu K."/>
            <person name="Mehta A."/>
            <person name="Aluvathingal J."/>
            <person name="Nadendla S."/>
            <person name="Nandy P."/>
            <person name="Geyer C."/>
            <person name="Yan Y."/>
            <person name="Sichtig H."/>
        </authorList>
    </citation>
    <scope>NUCLEOTIDE SEQUENCE [LARGE SCALE GENOMIC DNA]</scope>
    <source>
        <strain evidence="10">FDAARGOS_652</strain>
    </source>
</reference>
<comment type="subcellular location">
    <subcellularLocation>
        <location evidence="8">Mitochondrion</location>
    </subcellularLocation>
</comment>
<sequence>MLRRLSVSAIEPFKLHPDFKFKCGVEIHTQLKTKYKLFSLSPTGFNDNCNTKVSYFDLGLPGTQPKLNPEALHLALKACVALNMKIQPFSKFDRKHYFYPDQPLGYQVTQHFHPLANDGVLELNEFDNASGKIEIETVQLEQDTGKKYGDIIDYNRAGTPLIEVVTKPDFKDINQVYAFIKKYQLLVRHLNICSGDLETGAIRVDVNISVNDNPRVELKNLGTTGDIVSALKYEYTEQVKRLRAGERIVQETKSWDGYVTKASRSKENAIDYRYVPDSELPGIHLSPEIGDEIRASMPEYPDQLLSRLTSEPYNLQLAHAKNLLIEPENLRFYETFFDKLNHPDANKWMFQELITAFAKLDKEFDVNVISPDTLVAIARSEYSLVSKRLILRYIVENHASLEMAIANLNLASDSQAINIDELCSEIVKSNSDVVKRIHDGHKNAIQVLVGKAIKVTRGKVHAKVIKDTFDKLL</sequence>
<dbReference type="AlphaFoldDB" id="A0A8X7NPI6"/>
<evidence type="ECO:0000256" key="8">
    <source>
        <dbReference type="HAMAP-Rule" id="MF_03147"/>
    </source>
</evidence>
<dbReference type="PANTHER" id="PTHR11659">
    <property type="entry name" value="GLUTAMYL-TRNA GLN AMIDOTRANSFERASE SUBUNIT B MITOCHONDRIAL AND PROKARYOTIC PET112-RELATED"/>
    <property type="match status" value="1"/>
</dbReference>
<evidence type="ECO:0000256" key="5">
    <source>
        <dbReference type="ARBA" id="ARBA00022917"/>
    </source>
</evidence>
<dbReference type="SMART" id="SM00845">
    <property type="entry name" value="GatB_Yqey"/>
    <property type="match status" value="1"/>
</dbReference>
<dbReference type="HAMAP" id="MF_00121">
    <property type="entry name" value="GatB"/>
    <property type="match status" value="1"/>
</dbReference>
<comment type="function">
    <text evidence="8">Allows the formation of correctly charged Gln-tRNA(Gln) through the transamidation of misacylated Glu-tRNA(Gln) in the mitochondria. The reaction takes place in the presence of glutamine and ATP through an activated gamma-phospho-Glu-tRNA(Gln).</text>
</comment>
<dbReference type="NCBIfam" id="NF004012">
    <property type="entry name" value="PRK05477.1-2"/>
    <property type="match status" value="1"/>
</dbReference>
<feature type="domain" description="Asn/Gln amidotransferase" evidence="9">
    <location>
        <begin position="335"/>
        <end position="473"/>
    </location>
</feature>
<dbReference type="InterPro" id="IPR018027">
    <property type="entry name" value="Asn/Gln_amidotransferase"/>
</dbReference>
<dbReference type="GO" id="GO:0070681">
    <property type="term" value="P:glutaminyl-tRNAGln biosynthesis via transamidation"/>
    <property type="evidence" value="ECO:0007669"/>
    <property type="project" value="UniProtKB-UniRule"/>
</dbReference>
<dbReference type="EMBL" id="JABWAB010000003">
    <property type="protein sequence ID" value="KAF6057205.1"/>
    <property type="molecule type" value="Genomic_DNA"/>
</dbReference>
<dbReference type="OrthoDB" id="1722066at2759"/>
<evidence type="ECO:0000313" key="11">
    <source>
        <dbReference type="Proteomes" id="UP000590412"/>
    </source>
</evidence>
<dbReference type="InterPro" id="IPR017958">
    <property type="entry name" value="Gln-tRNA_amidoTrfase_suB_CS"/>
</dbReference>
<dbReference type="InterPro" id="IPR014746">
    <property type="entry name" value="Gln_synth/guanido_kin_cat_dom"/>
</dbReference>
<comment type="caution">
    <text evidence="10">The sequence shown here is derived from an EMBL/GenBank/DDBJ whole genome shotgun (WGS) entry which is preliminary data.</text>
</comment>
<dbReference type="InterPro" id="IPR006075">
    <property type="entry name" value="Asn/Gln-tRNA_Trfase_suB/E_cat"/>
</dbReference>
<evidence type="ECO:0000256" key="1">
    <source>
        <dbReference type="ARBA" id="ARBA00005306"/>
    </source>
</evidence>
<keyword evidence="5 8" id="KW-0648">Protein biosynthesis</keyword>
<dbReference type="GO" id="GO:0050567">
    <property type="term" value="F:glutaminyl-tRNA synthase (glutamine-hydrolyzing) activity"/>
    <property type="evidence" value="ECO:0007669"/>
    <property type="project" value="UniProtKB-UniRule"/>
</dbReference>
<proteinExistence type="inferred from homology"/>
<dbReference type="GO" id="GO:0005524">
    <property type="term" value="F:ATP binding"/>
    <property type="evidence" value="ECO:0007669"/>
    <property type="project" value="UniProtKB-KW"/>
</dbReference>
<keyword evidence="3 8" id="KW-0547">Nucleotide-binding</keyword>
<evidence type="ECO:0000256" key="7">
    <source>
        <dbReference type="ARBA" id="ARBA00047913"/>
    </source>
</evidence>
<dbReference type="Gene3D" id="1.10.10.410">
    <property type="match status" value="1"/>
</dbReference>
<dbReference type="GO" id="GO:0032543">
    <property type="term" value="P:mitochondrial translation"/>
    <property type="evidence" value="ECO:0007669"/>
    <property type="project" value="UniProtKB-UniRule"/>
</dbReference>
<dbReference type="GO" id="GO:0005739">
    <property type="term" value="C:mitochondrion"/>
    <property type="evidence" value="ECO:0007669"/>
    <property type="project" value="UniProtKB-SubCell"/>
</dbReference>